<feature type="compositionally biased region" description="Polar residues" evidence="1">
    <location>
        <begin position="84"/>
        <end position="96"/>
    </location>
</feature>
<evidence type="ECO:0000313" key="4">
    <source>
        <dbReference type="Proteomes" id="UP000217199"/>
    </source>
</evidence>
<evidence type="ECO:0000313" key="3">
    <source>
        <dbReference type="EMBL" id="PAV18251.1"/>
    </source>
</evidence>
<dbReference type="InterPro" id="IPR011009">
    <property type="entry name" value="Kinase-like_dom_sf"/>
</dbReference>
<dbReference type="PANTHER" id="PTHR38248">
    <property type="entry name" value="FUNK1 6"/>
    <property type="match status" value="1"/>
</dbReference>
<reference evidence="3 4" key="1">
    <citation type="journal article" date="2017" name="Mol. Ecol.">
        <title>Comparative and population genomic landscape of Phellinus noxius: A hypervariable fungus causing root rot in trees.</title>
        <authorList>
            <person name="Chung C.L."/>
            <person name="Lee T.J."/>
            <person name="Akiba M."/>
            <person name="Lee H.H."/>
            <person name="Kuo T.H."/>
            <person name="Liu D."/>
            <person name="Ke H.M."/>
            <person name="Yokoi T."/>
            <person name="Roa M.B."/>
            <person name="Lu M.J."/>
            <person name="Chang Y.Y."/>
            <person name="Ann P.J."/>
            <person name="Tsai J.N."/>
            <person name="Chen C.Y."/>
            <person name="Tzean S.S."/>
            <person name="Ota Y."/>
            <person name="Hattori T."/>
            <person name="Sahashi N."/>
            <person name="Liou R.F."/>
            <person name="Kikuchi T."/>
            <person name="Tsai I.J."/>
        </authorList>
    </citation>
    <scope>NUCLEOTIDE SEQUENCE [LARGE SCALE GENOMIC DNA]</scope>
    <source>
        <strain evidence="3 4">FFPRI411160</strain>
    </source>
</reference>
<protein>
    <recommendedName>
        <fullName evidence="2">Fungal-type protein kinase domain-containing protein</fullName>
    </recommendedName>
</protein>
<dbReference type="InterPro" id="IPR040976">
    <property type="entry name" value="Pkinase_fungal"/>
</dbReference>
<dbReference type="Gene3D" id="1.10.510.10">
    <property type="entry name" value="Transferase(Phosphotransferase) domain 1"/>
    <property type="match status" value="1"/>
</dbReference>
<sequence length="413" mass="46835">MREGITLAGSSNAVRSPTREACGASGTTLSNNKASNVDYLNEIKKNFIPDQRSPPDTGHRESPGLVYTRSSFSGGSSSCGYNEYKSSSQEVASQKSENTDPCIRSPSSSQTNPKSDSQVSRVSQNNIDCEEVATPFDKVDNFKDILLALTDAVQTLLHVHAAGWVHRDISIRNVYLYTDRVTQKKKGMIGDFEYAKKAGIGSQNDIRTGTPDFMPVEVADQVYYFSEQSTGAGKTMDDYIQEREAYEKNRETNDTSKGVYYNYIHDLESVWWIVVWALFNFEKKDARTDSYTTRQRKLNKDKLFSGIIDSNYRFRFLSIRESYAETIRCLPKYFKSLSAMLGTIAKVITELYRKKESNEEWNKGDPILWDESSNIHKIFIGLLDDVTMEQFEIVRVPGIDEIQKEVTRGKDPL</sequence>
<dbReference type="Pfam" id="PF17667">
    <property type="entry name" value="Pkinase_fungal"/>
    <property type="match status" value="1"/>
</dbReference>
<dbReference type="InParanoid" id="A0A286UF78"/>
<feature type="domain" description="Fungal-type protein kinase" evidence="2">
    <location>
        <begin position="86"/>
        <end position="277"/>
    </location>
</feature>
<feature type="compositionally biased region" description="Polar residues" evidence="1">
    <location>
        <begin position="105"/>
        <end position="123"/>
    </location>
</feature>
<dbReference type="PANTHER" id="PTHR38248:SF2">
    <property type="entry name" value="FUNK1 11"/>
    <property type="match status" value="1"/>
</dbReference>
<evidence type="ECO:0000256" key="1">
    <source>
        <dbReference type="SAM" id="MobiDB-lite"/>
    </source>
</evidence>
<comment type="caution">
    <text evidence="3">The sequence shown here is derived from an EMBL/GenBank/DDBJ whole genome shotgun (WGS) entry which is preliminary data.</text>
</comment>
<name>A0A286UF78_9AGAM</name>
<feature type="compositionally biased region" description="Low complexity" evidence="1">
    <location>
        <begin position="70"/>
        <end position="80"/>
    </location>
</feature>
<evidence type="ECO:0000259" key="2">
    <source>
        <dbReference type="Pfam" id="PF17667"/>
    </source>
</evidence>
<dbReference type="SUPFAM" id="SSF56112">
    <property type="entry name" value="Protein kinase-like (PK-like)"/>
    <property type="match status" value="1"/>
</dbReference>
<accession>A0A286UF78</accession>
<dbReference type="AlphaFoldDB" id="A0A286UF78"/>
<dbReference type="Proteomes" id="UP000217199">
    <property type="component" value="Unassembled WGS sequence"/>
</dbReference>
<dbReference type="EMBL" id="NBII01000006">
    <property type="protein sequence ID" value="PAV18251.1"/>
    <property type="molecule type" value="Genomic_DNA"/>
</dbReference>
<keyword evidence="4" id="KW-1185">Reference proteome</keyword>
<dbReference type="OrthoDB" id="3266921at2759"/>
<gene>
    <name evidence="3" type="ORF">PNOK_0673700</name>
</gene>
<feature type="region of interest" description="Disordered" evidence="1">
    <location>
        <begin position="1"/>
        <end position="123"/>
    </location>
</feature>
<feature type="compositionally biased region" description="Polar residues" evidence="1">
    <location>
        <begin position="25"/>
        <end position="35"/>
    </location>
</feature>
<organism evidence="3 4">
    <name type="scientific">Pyrrhoderma noxium</name>
    <dbReference type="NCBI Taxonomy" id="2282107"/>
    <lineage>
        <taxon>Eukaryota</taxon>
        <taxon>Fungi</taxon>
        <taxon>Dikarya</taxon>
        <taxon>Basidiomycota</taxon>
        <taxon>Agaricomycotina</taxon>
        <taxon>Agaricomycetes</taxon>
        <taxon>Hymenochaetales</taxon>
        <taxon>Hymenochaetaceae</taxon>
        <taxon>Pyrrhoderma</taxon>
    </lineage>
</organism>
<proteinExistence type="predicted"/>